<reference evidence="1" key="1">
    <citation type="submission" date="2023-10" db="EMBL/GenBank/DDBJ databases">
        <authorList>
            <person name="Rodriguez Cubillos JULIANA M."/>
            <person name="De Vega J."/>
        </authorList>
    </citation>
    <scope>NUCLEOTIDE SEQUENCE</scope>
</reference>
<comment type="caution">
    <text evidence="1">The sequence shown here is derived from an EMBL/GenBank/DDBJ whole genome shotgun (WGS) entry which is preliminary data.</text>
</comment>
<evidence type="ECO:0000313" key="1">
    <source>
        <dbReference type="EMBL" id="CAJ2651826.1"/>
    </source>
</evidence>
<evidence type="ECO:0000313" key="2">
    <source>
        <dbReference type="Proteomes" id="UP001177021"/>
    </source>
</evidence>
<accession>A0ACB0K6D2</accession>
<keyword evidence="2" id="KW-1185">Reference proteome</keyword>
<dbReference type="Proteomes" id="UP001177021">
    <property type="component" value="Unassembled WGS sequence"/>
</dbReference>
<dbReference type="EMBL" id="CASHSV030000179">
    <property type="protein sequence ID" value="CAJ2651826.1"/>
    <property type="molecule type" value="Genomic_DNA"/>
</dbReference>
<gene>
    <name evidence="1" type="ORF">MILVUS5_LOCUS19401</name>
</gene>
<sequence length="350" mass="39431">MILDASAGGSLKNRDEAEARELVESMAQNEYRATNDRGANKRGGVLELDTQTALLAQQKLMTSQMEAMMKLLSNPQVQTSSIGGFGGNTHDNPKNETCNGITLRSREVPERPTVEKPLKKKVIKGEVENKQEVVVENERHEGEVVNENLSKKMEISEDKEEEVEKQREIKEKERKKVEKGKEKEFKKFMKVLNKLEMAIPLVEALEQMPSYAKFLKELLTKKRKPLDDEMVSMTEECSALIQRKLPQKKKDPRSFTIPCSIGNLTIEKALCDLGASINLMSLSMMKKIPGAVAKPTKMSLSLADRSIVHLEGILHDVLVRVAGFVFPADFVVLDIEETRVWEPLLLGRPF</sequence>
<proteinExistence type="predicted"/>
<protein>
    <submittedName>
        <fullName evidence="1">Uncharacterized protein</fullName>
    </submittedName>
</protein>
<organism evidence="1 2">
    <name type="scientific">Trifolium pratense</name>
    <name type="common">Red clover</name>
    <dbReference type="NCBI Taxonomy" id="57577"/>
    <lineage>
        <taxon>Eukaryota</taxon>
        <taxon>Viridiplantae</taxon>
        <taxon>Streptophyta</taxon>
        <taxon>Embryophyta</taxon>
        <taxon>Tracheophyta</taxon>
        <taxon>Spermatophyta</taxon>
        <taxon>Magnoliopsida</taxon>
        <taxon>eudicotyledons</taxon>
        <taxon>Gunneridae</taxon>
        <taxon>Pentapetalae</taxon>
        <taxon>rosids</taxon>
        <taxon>fabids</taxon>
        <taxon>Fabales</taxon>
        <taxon>Fabaceae</taxon>
        <taxon>Papilionoideae</taxon>
        <taxon>50 kb inversion clade</taxon>
        <taxon>NPAAA clade</taxon>
        <taxon>Hologalegina</taxon>
        <taxon>IRL clade</taxon>
        <taxon>Trifolieae</taxon>
        <taxon>Trifolium</taxon>
    </lineage>
</organism>
<name>A0ACB0K6D2_TRIPR</name>